<evidence type="ECO:0000313" key="3">
    <source>
        <dbReference type="EMBL" id="MDN4163353.1"/>
    </source>
</evidence>
<feature type="signal peptide" evidence="1">
    <location>
        <begin position="1"/>
        <end position="28"/>
    </location>
</feature>
<dbReference type="InterPro" id="IPR038637">
    <property type="entry name" value="NPCBM_sf"/>
</dbReference>
<evidence type="ECO:0000259" key="2">
    <source>
        <dbReference type="Pfam" id="PF08305"/>
    </source>
</evidence>
<accession>A0ABT8EZ83</accession>
<reference evidence="3" key="1">
    <citation type="submission" date="2023-06" db="EMBL/GenBank/DDBJ databases">
        <title>Draft genome sequence of Nocardioides sp. SOB72.</title>
        <authorList>
            <person name="Zhang G."/>
        </authorList>
    </citation>
    <scope>NUCLEOTIDE SEQUENCE</scope>
    <source>
        <strain evidence="3">SOB72</strain>
    </source>
</reference>
<evidence type="ECO:0000256" key="1">
    <source>
        <dbReference type="SAM" id="SignalP"/>
    </source>
</evidence>
<name>A0ABT8EZ83_9ACTN</name>
<comment type="caution">
    <text evidence="3">The sequence shown here is derived from an EMBL/GenBank/DDBJ whole genome shotgun (WGS) entry which is preliminary data.</text>
</comment>
<feature type="chain" id="PRO_5047374176" evidence="1">
    <location>
        <begin position="29"/>
        <end position="372"/>
    </location>
</feature>
<feature type="domain" description="Glycosyl hydrolase family 98 putative carbohydrate-binding module" evidence="2">
    <location>
        <begin position="283"/>
        <end position="368"/>
    </location>
</feature>
<dbReference type="RefSeq" id="WP_300962646.1">
    <property type="nucleotide sequence ID" value="NZ_JAUHJR010000011.1"/>
</dbReference>
<organism evidence="3 4">
    <name type="scientific">Nocardioides abyssi</name>
    <dbReference type="NCBI Taxonomy" id="3058370"/>
    <lineage>
        <taxon>Bacteria</taxon>
        <taxon>Bacillati</taxon>
        <taxon>Actinomycetota</taxon>
        <taxon>Actinomycetes</taxon>
        <taxon>Propionibacteriales</taxon>
        <taxon>Nocardioidaceae</taxon>
        <taxon>Nocardioides</taxon>
    </lineage>
</organism>
<sequence length="372" mass="39269">MTLLPKVFLLAALLPAALGVPSSSTAHALDGPPEAPRAAAAAGVSVTLAASSTWVEQHDTVTLRGKVVGARLPARVVIYQKDRGPGSAWHVEARKRTSTSGKFRHTEDIRSGDRKYRACVQGRCSRAVTVRMGTPPQDAEPTAVTIEAASATEVEAGVPFTLSGTASNLDGRRLKVQAYDAGARSWGAIGGAQVSEGQWTATVAVTTAGRGLPLRVVFPGSVGLAPSASERLTVDVYGWYYLYDRTPPQVDEGGEEPDYGSWSVNAVTYAKSMAMAGSPGYTSWGEYDLSKSCRRFEATVGLDDAAESATRSTATIKVDSVEMWTQGGLALGQSHPVSVDLAHGLRLRIEATETTFGRGYVVFGNARVSCAF</sequence>
<dbReference type="InterPro" id="IPR008979">
    <property type="entry name" value="Galactose-bd-like_sf"/>
</dbReference>
<dbReference type="Gene3D" id="2.60.120.1060">
    <property type="entry name" value="NPCBM/NEW2 domain"/>
    <property type="match status" value="1"/>
</dbReference>
<proteinExistence type="predicted"/>
<keyword evidence="4" id="KW-1185">Reference proteome</keyword>
<gene>
    <name evidence="3" type="ORF">QWY29_18420</name>
</gene>
<dbReference type="Pfam" id="PF08305">
    <property type="entry name" value="NPCBM"/>
    <property type="match status" value="1"/>
</dbReference>
<dbReference type="Proteomes" id="UP001168537">
    <property type="component" value="Unassembled WGS sequence"/>
</dbReference>
<dbReference type="EMBL" id="JAUHJR010000011">
    <property type="protein sequence ID" value="MDN4163353.1"/>
    <property type="molecule type" value="Genomic_DNA"/>
</dbReference>
<dbReference type="SUPFAM" id="SSF49785">
    <property type="entry name" value="Galactose-binding domain-like"/>
    <property type="match status" value="1"/>
</dbReference>
<dbReference type="InterPro" id="IPR013222">
    <property type="entry name" value="Glyco_hyd_98_carb-bd"/>
</dbReference>
<protein>
    <submittedName>
        <fullName evidence="3">NPCBM/NEW2 domain-containing protein</fullName>
    </submittedName>
</protein>
<evidence type="ECO:0000313" key="4">
    <source>
        <dbReference type="Proteomes" id="UP001168537"/>
    </source>
</evidence>
<keyword evidence="1" id="KW-0732">Signal</keyword>